<protein>
    <submittedName>
        <fullName evidence="4">Lytic transglycosylase domain-containing protein</fullName>
    </submittedName>
</protein>
<keyword evidence="5" id="KW-1185">Reference proteome</keyword>
<evidence type="ECO:0000259" key="3">
    <source>
        <dbReference type="Pfam" id="PF01464"/>
    </source>
</evidence>
<proteinExistence type="inferred from homology"/>
<dbReference type="InterPro" id="IPR008258">
    <property type="entry name" value="Transglycosylase_SLT_dom_1"/>
</dbReference>
<evidence type="ECO:0000256" key="2">
    <source>
        <dbReference type="SAM" id="SignalP"/>
    </source>
</evidence>
<dbReference type="AlphaFoldDB" id="A0A967C9F7"/>
<accession>A0A967C9F7</accession>
<name>A0A967C9F7_9PROT</name>
<sequence>MKNRDTEGPVRAFNLTAAAALALALIALATASGTARATEAFENTWTLCRASATAAEQAYDLPPLLLSAIGRTESGRRNPETREILAWPWTVMAEGKGRFLPSKKAAIETVEALRARGVRNIDVGCMQVNLHHHPEAFEDLETAFDPARNTAYAAAFLAGLREEARSWTRAVGHYHSRTILRANGYRAKVFKAWRAERHRANRERRAALKAAREAARAKG</sequence>
<evidence type="ECO:0000313" key="4">
    <source>
        <dbReference type="EMBL" id="NIA69067.1"/>
    </source>
</evidence>
<feature type="domain" description="Transglycosylase SLT" evidence="3">
    <location>
        <begin position="53"/>
        <end position="175"/>
    </location>
</feature>
<dbReference type="InterPro" id="IPR023346">
    <property type="entry name" value="Lysozyme-like_dom_sf"/>
</dbReference>
<dbReference type="Pfam" id="PF01464">
    <property type="entry name" value="SLT"/>
    <property type="match status" value="1"/>
</dbReference>
<keyword evidence="2" id="KW-0732">Signal</keyword>
<comment type="similarity">
    <text evidence="1">Belongs to the virb1 family.</text>
</comment>
<comment type="caution">
    <text evidence="4">The sequence shown here is derived from an EMBL/GenBank/DDBJ whole genome shotgun (WGS) entry which is preliminary data.</text>
</comment>
<feature type="chain" id="PRO_5037631895" evidence="2">
    <location>
        <begin position="38"/>
        <end position="219"/>
    </location>
</feature>
<gene>
    <name evidence="4" type="ORF">HBA54_10735</name>
</gene>
<evidence type="ECO:0000313" key="5">
    <source>
        <dbReference type="Proteomes" id="UP000761264"/>
    </source>
</evidence>
<reference evidence="4" key="1">
    <citation type="submission" date="2020-03" db="EMBL/GenBank/DDBJ databases">
        <title>Genome of Pelagibius litoralis DSM 21314T.</title>
        <authorList>
            <person name="Wang G."/>
        </authorList>
    </citation>
    <scope>NUCLEOTIDE SEQUENCE</scope>
    <source>
        <strain evidence="4">DSM 21314</strain>
    </source>
</reference>
<dbReference type="CDD" id="cd13400">
    <property type="entry name" value="LT_IagB-like"/>
    <property type="match status" value="1"/>
</dbReference>
<dbReference type="SUPFAM" id="SSF53955">
    <property type="entry name" value="Lysozyme-like"/>
    <property type="match status" value="1"/>
</dbReference>
<organism evidence="4 5">
    <name type="scientific">Pelagibius litoralis</name>
    <dbReference type="NCBI Taxonomy" id="374515"/>
    <lineage>
        <taxon>Bacteria</taxon>
        <taxon>Pseudomonadati</taxon>
        <taxon>Pseudomonadota</taxon>
        <taxon>Alphaproteobacteria</taxon>
        <taxon>Rhodospirillales</taxon>
        <taxon>Rhodovibrionaceae</taxon>
        <taxon>Pelagibius</taxon>
    </lineage>
</organism>
<dbReference type="EMBL" id="JAAQPH010000007">
    <property type="protein sequence ID" value="NIA69067.1"/>
    <property type="molecule type" value="Genomic_DNA"/>
</dbReference>
<dbReference type="Proteomes" id="UP000761264">
    <property type="component" value="Unassembled WGS sequence"/>
</dbReference>
<dbReference type="Gene3D" id="1.10.530.10">
    <property type="match status" value="1"/>
</dbReference>
<evidence type="ECO:0000256" key="1">
    <source>
        <dbReference type="ARBA" id="ARBA00009387"/>
    </source>
</evidence>
<feature type="signal peptide" evidence="2">
    <location>
        <begin position="1"/>
        <end position="37"/>
    </location>
</feature>